<dbReference type="Pfam" id="PF04471">
    <property type="entry name" value="Mrr_cat"/>
    <property type="match status" value="1"/>
</dbReference>
<name>A0A5J4KUP4_9CHLR</name>
<dbReference type="GO" id="GO:0004519">
    <property type="term" value="F:endonuclease activity"/>
    <property type="evidence" value="ECO:0007669"/>
    <property type="project" value="InterPro"/>
</dbReference>
<sequence>MDQFSFNHLNDTEFEQFGYDLLVALGFSSVNWRKGTGLATSPADSGRDLECQLIQRRIDDEPYVERWFVECKHYQKGVPVDALTGALAWASSERPDTLLIIASNFLSNSTKDYIDKYNANNKPTYKIVIWERPKLEKLTATHSLLLKKYRLSGDYPFLALLHPSHIACLQDMPINTLKYFLDCLDELPPEKRDAMFGTAYLFLIQPRYRKAVTGKETMAELEIDRVDYAAFKQRCHQIIQTGMMSGLLLTYLIITFTLNELFGLGDTTKIDDNVTSMAHAAKFFQSQIEKRPQEKDHLEKMVANAQHHQKEIPARIKANYSLYCYFCENVLEKLRMEKYLRKCEPPADQEQEYEDAVQFYRKELE</sequence>
<protein>
    <recommendedName>
        <fullName evidence="1">Restriction endonuclease type IV Mrr domain-containing protein</fullName>
    </recommendedName>
</protein>
<dbReference type="SUPFAM" id="SSF52980">
    <property type="entry name" value="Restriction endonuclease-like"/>
    <property type="match status" value="1"/>
</dbReference>
<dbReference type="AlphaFoldDB" id="A0A5J4KUP4"/>
<dbReference type="InterPro" id="IPR011335">
    <property type="entry name" value="Restrct_endonuc-II-like"/>
</dbReference>
<gene>
    <name evidence="2" type="ORF">KDW_31180</name>
</gene>
<comment type="caution">
    <text evidence="2">The sequence shown here is derived from an EMBL/GenBank/DDBJ whole genome shotgun (WGS) entry which is preliminary data.</text>
</comment>
<dbReference type="GO" id="GO:0009307">
    <property type="term" value="P:DNA restriction-modification system"/>
    <property type="evidence" value="ECO:0007669"/>
    <property type="project" value="InterPro"/>
</dbReference>
<dbReference type="RefSeq" id="WP_151756789.1">
    <property type="nucleotide sequence ID" value="NZ_BKZW01000001.1"/>
</dbReference>
<proteinExistence type="predicted"/>
<evidence type="ECO:0000313" key="2">
    <source>
        <dbReference type="EMBL" id="GER88956.1"/>
    </source>
</evidence>
<dbReference type="EMBL" id="BKZW01000001">
    <property type="protein sequence ID" value="GER88956.1"/>
    <property type="molecule type" value="Genomic_DNA"/>
</dbReference>
<dbReference type="InterPro" id="IPR007560">
    <property type="entry name" value="Restrct_endonuc_IV_Mrr"/>
</dbReference>
<feature type="domain" description="Restriction endonuclease type IV Mrr" evidence="1">
    <location>
        <begin position="9"/>
        <end position="138"/>
    </location>
</feature>
<accession>A0A5J4KUP4</accession>
<dbReference type="GO" id="GO:0003677">
    <property type="term" value="F:DNA binding"/>
    <property type="evidence" value="ECO:0007669"/>
    <property type="project" value="InterPro"/>
</dbReference>
<organism evidence="2 3">
    <name type="scientific">Dictyobacter vulcani</name>
    <dbReference type="NCBI Taxonomy" id="2607529"/>
    <lineage>
        <taxon>Bacteria</taxon>
        <taxon>Bacillati</taxon>
        <taxon>Chloroflexota</taxon>
        <taxon>Ktedonobacteria</taxon>
        <taxon>Ktedonobacterales</taxon>
        <taxon>Dictyobacteraceae</taxon>
        <taxon>Dictyobacter</taxon>
    </lineage>
</organism>
<keyword evidence="3" id="KW-1185">Reference proteome</keyword>
<reference evidence="2 3" key="1">
    <citation type="submission" date="2019-10" db="EMBL/GenBank/DDBJ databases">
        <title>Dictyobacter vulcani sp. nov., within the class Ktedonobacteria, isolated from soil of volcanic Mt. Zao.</title>
        <authorList>
            <person name="Zheng Y."/>
            <person name="Wang C.M."/>
            <person name="Sakai Y."/>
            <person name="Abe K."/>
            <person name="Yokota A."/>
            <person name="Yabe S."/>
        </authorList>
    </citation>
    <scope>NUCLEOTIDE SEQUENCE [LARGE SCALE GENOMIC DNA]</scope>
    <source>
        <strain evidence="2 3">W12</strain>
    </source>
</reference>
<evidence type="ECO:0000259" key="1">
    <source>
        <dbReference type="Pfam" id="PF04471"/>
    </source>
</evidence>
<dbReference type="Proteomes" id="UP000326912">
    <property type="component" value="Unassembled WGS sequence"/>
</dbReference>
<evidence type="ECO:0000313" key="3">
    <source>
        <dbReference type="Proteomes" id="UP000326912"/>
    </source>
</evidence>